<evidence type="ECO:0000313" key="4">
    <source>
        <dbReference type="Proteomes" id="UP000078572"/>
    </source>
</evidence>
<proteinExistence type="inferred from homology"/>
<reference evidence="4" key="1">
    <citation type="submission" date="2016-06" db="EMBL/GenBank/DDBJ databases">
        <authorList>
            <person name="Xu Y."/>
            <person name="Nagy A."/>
            <person name="Yan X."/>
            <person name="Kim S.W."/>
            <person name="Haley B."/>
            <person name="Liu N.T."/>
            <person name="Nou X."/>
        </authorList>
    </citation>
    <scope>NUCLEOTIDE SEQUENCE [LARGE SCALE GENOMIC DNA]</scope>
    <source>
        <strain evidence="4">ATCC 49129</strain>
    </source>
</reference>
<dbReference type="SMART" id="SM00155">
    <property type="entry name" value="PLDc"/>
    <property type="match status" value="2"/>
</dbReference>
<dbReference type="AlphaFoldDB" id="A0A191ZT85"/>
<feature type="active site" evidence="1">
    <location>
        <position position="337"/>
    </location>
</feature>
<dbReference type="Proteomes" id="UP000078572">
    <property type="component" value="Chromosome 1"/>
</dbReference>
<dbReference type="GeneID" id="61524792"/>
<keyword evidence="1" id="KW-1208">Phospholipid metabolism</keyword>
<keyword evidence="1" id="KW-0808">Transferase</keyword>
<dbReference type="PANTHER" id="PTHR21248">
    <property type="entry name" value="CARDIOLIPIN SYNTHASE"/>
    <property type="match status" value="1"/>
</dbReference>
<feature type="region of interest" description="Disordered" evidence="2">
    <location>
        <begin position="210"/>
        <end position="235"/>
    </location>
</feature>
<dbReference type="InterPro" id="IPR030872">
    <property type="entry name" value="Cardiolipin_synth_ClsB"/>
</dbReference>
<comment type="function">
    <text evidence="1">Catalyzes the phosphatidyl group transfer from one phosphatidylglycerol molecule to another to form cardiolipin (CL) (diphosphatidylglycerol) and glycerol.</text>
</comment>
<dbReference type="Gene3D" id="3.30.870.10">
    <property type="entry name" value="Endonuclease Chain A"/>
    <property type="match status" value="2"/>
</dbReference>
<dbReference type="NCBIfam" id="NF008427">
    <property type="entry name" value="PRK11263.1"/>
    <property type="match status" value="1"/>
</dbReference>
<evidence type="ECO:0000256" key="2">
    <source>
        <dbReference type="SAM" id="MobiDB-lite"/>
    </source>
</evidence>
<dbReference type="HAMAP" id="MF_01917">
    <property type="entry name" value="Cardiolipin_synth_ClsB"/>
    <property type="match status" value="1"/>
</dbReference>
<organism evidence="3 4">
    <name type="scientific">Ralstonia insidiosa</name>
    <dbReference type="NCBI Taxonomy" id="190721"/>
    <lineage>
        <taxon>Bacteria</taxon>
        <taxon>Pseudomonadati</taxon>
        <taxon>Pseudomonadota</taxon>
        <taxon>Betaproteobacteria</taxon>
        <taxon>Burkholderiales</taxon>
        <taxon>Burkholderiaceae</taxon>
        <taxon>Ralstonia</taxon>
    </lineage>
</organism>
<dbReference type="CDD" id="cd09110">
    <property type="entry name" value="PLDc_CLS_1"/>
    <property type="match status" value="1"/>
</dbReference>
<keyword evidence="1" id="KW-0472">Membrane</keyword>
<dbReference type="PROSITE" id="PS50035">
    <property type="entry name" value="PLD"/>
    <property type="match status" value="2"/>
</dbReference>
<comment type="similarity">
    <text evidence="1">Belongs to the phospholipase D family. Cardiolipin synthase subfamily. ClsB sub-subfamily.</text>
</comment>
<protein>
    <recommendedName>
        <fullName evidence="1">Cardiolipin synthase B</fullName>
        <shortName evidence="1">CL synthase</shortName>
        <ecNumber evidence="1">2.7.8.-</ecNumber>
    </recommendedName>
</protein>
<name>A0A191ZT85_9RALS</name>
<feature type="active site" evidence="1">
    <location>
        <position position="133"/>
    </location>
</feature>
<dbReference type="Pfam" id="PF13091">
    <property type="entry name" value="PLDc_2"/>
    <property type="match status" value="2"/>
</dbReference>
<dbReference type="SUPFAM" id="SSF56024">
    <property type="entry name" value="Phospholipase D/nuclease"/>
    <property type="match status" value="2"/>
</dbReference>
<dbReference type="InterPro" id="IPR001736">
    <property type="entry name" value="PLipase_D/transphosphatidylase"/>
</dbReference>
<dbReference type="CDD" id="cd09159">
    <property type="entry name" value="PLDc_ybhO_like_2"/>
    <property type="match status" value="1"/>
</dbReference>
<comment type="subcellular location">
    <subcellularLocation>
        <location evidence="1">Cell membrane</location>
        <topology evidence="1">Peripheral membrane protein</topology>
    </subcellularLocation>
</comment>
<feature type="active site" evidence="1">
    <location>
        <position position="128"/>
    </location>
</feature>
<feature type="active site" evidence="1">
    <location>
        <position position="344"/>
    </location>
</feature>
<comment type="catalytic activity">
    <reaction evidence="1">
        <text>2 a 1,2-diacyl-sn-glycero-3-phospho-(1'-sn-glycerol) = a cardiolipin + glycerol</text>
        <dbReference type="Rhea" id="RHEA:31451"/>
        <dbReference type="ChEBI" id="CHEBI:17754"/>
        <dbReference type="ChEBI" id="CHEBI:62237"/>
        <dbReference type="ChEBI" id="CHEBI:64716"/>
    </reaction>
</comment>
<keyword evidence="1" id="KW-0444">Lipid biosynthesis</keyword>
<keyword evidence="1" id="KW-0443">Lipid metabolism</keyword>
<accession>A0A191ZT85</accession>
<dbReference type="EMBL" id="CP016022">
    <property type="protein sequence ID" value="ANJ71340.1"/>
    <property type="molecule type" value="Genomic_DNA"/>
</dbReference>
<keyword evidence="1" id="KW-0594">Phospholipid biosynthesis</keyword>
<gene>
    <name evidence="1" type="primary">clsB</name>
    <name evidence="3" type="ORF">A9Y76_02070</name>
</gene>
<dbReference type="STRING" id="190721.ACS15_0466"/>
<dbReference type="GO" id="GO:0032049">
    <property type="term" value="P:cardiolipin biosynthetic process"/>
    <property type="evidence" value="ECO:0007669"/>
    <property type="project" value="InterPro"/>
</dbReference>
<feature type="compositionally biased region" description="Low complexity" evidence="2">
    <location>
        <begin position="225"/>
        <end position="235"/>
    </location>
</feature>
<evidence type="ECO:0000256" key="1">
    <source>
        <dbReference type="HAMAP-Rule" id="MF_01917"/>
    </source>
</evidence>
<feature type="active site" evidence="1">
    <location>
        <position position="126"/>
    </location>
</feature>
<dbReference type="InterPro" id="IPR025202">
    <property type="entry name" value="PLD-like_dom"/>
</dbReference>
<dbReference type="OrthoDB" id="9762009at2"/>
<dbReference type="PIRSF" id="PIRSF000850">
    <property type="entry name" value="Phospholipase_D_PSS"/>
    <property type="match status" value="1"/>
</dbReference>
<dbReference type="GO" id="GO:0005886">
    <property type="term" value="C:plasma membrane"/>
    <property type="evidence" value="ECO:0007669"/>
    <property type="project" value="UniProtKB-SubCell"/>
</dbReference>
<dbReference type="RefSeq" id="WP_064801613.1">
    <property type="nucleotide sequence ID" value="NZ_CP016022.1"/>
</dbReference>
<evidence type="ECO:0000313" key="3">
    <source>
        <dbReference type="EMBL" id="ANJ71340.1"/>
    </source>
</evidence>
<dbReference type="GO" id="GO:0008808">
    <property type="term" value="F:cardiolipin synthase activity"/>
    <property type="evidence" value="ECO:0007669"/>
    <property type="project" value="InterPro"/>
</dbReference>
<sequence>MRVVRDAGPLRSEWRRGKPLPGNDVDLLCGGAEFFPALIAAIDGAQHRVALETYIYTNDDVARSVTEALARAAQRGVEVHLTVDGFGTGALPADIATILDTAGVDWRVYRPVRGFALQRRYLRRLHRKIAVIDDEIAFVGGINIIDDLNHAPLHDATLGARYDFAVCVRGPLVAQIVLTVDRLWWQMGVRSGVREVGVTGVAAEFPVMTDTPRPRARGEFGGESGAESARAPGSAPGNVLASLVLRDNVRNRRAIEREYLRALGTARREVIIANAYFLPGVRFMRALAACRRRGVRVRMLLQGRVEYPLQHFATRSLYHMLLRDGVEIHEYTASFLHAKVAVVDERWATVGSSNIDPFSLLLAREANVVAWDAEVASELRTVLEDAITHHARPVLADTHAARRWWWRLADWCAYRVVRLGVVISGQAAQY</sequence>
<feature type="active site" evidence="1">
    <location>
        <position position="339"/>
    </location>
</feature>
<dbReference type="EC" id="2.7.8.-" evidence="1"/>
<dbReference type="PANTHER" id="PTHR21248:SF22">
    <property type="entry name" value="PHOSPHOLIPASE D"/>
    <property type="match status" value="1"/>
</dbReference>
<keyword evidence="4" id="KW-1185">Reference proteome</keyword>
<keyword evidence="1" id="KW-1003">Cell membrane</keyword>